<evidence type="ECO:0000313" key="1">
    <source>
        <dbReference type="EMBL" id="EHJ11587.1"/>
    </source>
</evidence>
<gene>
    <name evidence="1" type="ORF">CWATWH0003_3687</name>
</gene>
<reference evidence="1 2" key="1">
    <citation type="journal article" date="2011" name="Front. Microbiol.">
        <title>Two Strains of Crocosphaera watsonii with Highly Conserved Genomes are Distinguished by Strain-Specific Features.</title>
        <authorList>
            <person name="Bench S.R."/>
            <person name="Ilikchyan I.N."/>
            <person name="Tripp H.J."/>
            <person name="Zehr J.P."/>
        </authorList>
    </citation>
    <scope>NUCLEOTIDE SEQUENCE [LARGE SCALE GENOMIC DNA]</scope>
    <source>
        <strain evidence="1 2">WH 0003</strain>
    </source>
</reference>
<proteinExistence type="predicted"/>
<evidence type="ECO:0000313" key="2">
    <source>
        <dbReference type="Proteomes" id="UP000003477"/>
    </source>
</evidence>
<dbReference type="Proteomes" id="UP000003477">
    <property type="component" value="Unassembled WGS sequence"/>
</dbReference>
<organism evidence="1 2">
    <name type="scientific">Crocosphaera watsonii WH 0003</name>
    <dbReference type="NCBI Taxonomy" id="423471"/>
    <lineage>
        <taxon>Bacteria</taxon>
        <taxon>Bacillati</taxon>
        <taxon>Cyanobacteriota</taxon>
        <taxon>Cyanophyceae</taxon>
        <taxon>Oscillatoriophycideae</taxon>
        <taxon>Chroococcales</taxon>
        <taxon>Aphanothecaceae</taxon>
        <taxon>Crocosphaera</taxon>
    </lineage>
</organism>
<dbReference type="PATRIC" id="fig|423471.3.peg.3465"/>
<dbReference type="EMBL" id="AESD01000541">
    <property type="protein sequence ID" value="EHJ11587.1"/>
    <property type="molecule type" value="Genomic_DNA"/>
</dbReference>
<comment type="caution">
    <text evidence="1">The sequence shown here is derived from an EMBL/GenBank/DDBJ whole genome shotgun (WGS) entry which is preliminary data.</text>
</comment>
<dbReference type="AlphaFoldDB" id="G5J8A3"/>
<sequence>MGKSRFLKEIKKLNKNKINGHNIHEVIAGTLINPQQVTSIPIGVKGIKSLTDANEYFYRKYGRGAVIFVPLYDDIFSIGFIKLDDFRKTQSTSLSLVKGYNPLYEIVASVDPRLSVSSVNEWGNFQVNLTIIKKTDAYCTQIVF</sequence>
<protein>
    <submittedName>
        <fullName evidence="1">Uncharacterized protein</fullName>
    </submittedName>
</protein>
<name>G5J8A3_CROWT</name>
<accession>G5J8A3</accession>